<feature type="transmembrane region" description="Helical" evidence="13">
    <location>
        <begin position="162"/>
        <end position="182"/>
    </location>
</feature>
<name>A0ABV5WB58_9BACI</name>
<evidence type="ECO:0000256" key="13">
    <source>
        <dbReference type="SAM" id="Phobius"/>
    </source>
</evidence>
<feature type="transmembrane region" description="Helical" evidence="13">
    <location>
        <begin position="286"/>
        <end position="307"/>
    </location>
</feature>
<evidence type="ECO:0000256" key="2">
    <source>
        <dbReference type="ARBA" id="ARBA00004651"/>
    </source>
</evidence>
<accession>A0ABV5WB58</accession>
<keyword evidence="10" id="KW-0406">Ion transport</keyword>
<dbReference type="EMBL" id="JBHMAF010000017">
    <property type="protein sequence ID" value="MFB9757824.1"/>
    <property type="molecule type" value="Genomic_DNA"/>
</dbReference>
<keyword evidence="6" id="KW-0050">Antiport</keyword>
<comment type="similarity">
    <text evidence="3">Belongs to the multi antimicrobial extrusion (MATE) (TC 2.A.66.1) family.</text>
</comment>
<organism evidence="14 15">
    <name type="scientific">Ectobacillus funiculus</name>
    <dbReference type="NCBI Taxonomy" id="137993"/>
    <lineage>
        <taxon>Bacteria</taxon>
        <taxon>Bacillati</taxon>
        <taxon>Bacillota</taxon>
        <taxon>Bacilli</taxon>
        <taxon>Bacillales</taxon>
        <taxon>Bacillaceae</taxon>
        <taxon>Ectobacillus</taxon>
    </lineage>
</organism>
<evidence type="ECO:0000256" key="6">
    <source>
        <dbReference type="ARBA" id="ARBA00022449"/>
    </source>
</evidence>
<feature type="transmembrane region" description="Helical" evidence="13">
    <location>
        <begin position="420"/>
        <end position="441"/>
    </location>
</feature>
<feature type="transmembrane region" description="Helical" evidence="13">
    <location>
        <begin position="14"/>
        <end position="34"/>
    </location>
</feature>
<dbReference type="RefSeq" id="WP_379948075.1">
    <property type="nucleotide sequence ID" value="NZ_JBHMAF010000017.1"/>
</dbReference>
<dbReference type="CDD" id="cd13131">
    <property type="entry name" value="MATE_NorM_like"/>
    <property type="match status" value="1"/>
</dbReference>
<proteinExistence type="inferred from homology"/>
<sequence>MEHTTTIRQKLKQFLMLFLPVFVTQLSLFMMSFFDTTMSGHASSSDLAGVAIGTSIWIPVSTGIGGILLSVTPIVAQLTGAKKKEEVAPLVIQAIYLAIAASVIIIIVGFFTVPLVLQEMKLEPEVRRIAKGFLTMLAFGIPSMLVYNVLRSFIDALGQTRVSMLITLLSLPINIALNYVFIFGTFGAPRLGGVGAGIASTVTYWCILTIAIFIIHTKRSFSTYEIFKKLYRISLATWKELLKLGVPIGFAIFFETSIFAAVTLLMSTFDTATIAAHQAAINFASMLYMTPLSLSMTITIAVGFEVGATRYRDARQYSIIGIGLALCFAAVYSIIIFLFSEQVASLYTKDAHVLQLAQHFLFFAILFQVSDAIATPVQGALRGYKDVNTALIMTLVAYWVIGLPSGYILATYTSLGATGYWIGLISGLACGAVFLSVRLVHVQRIKQKEKKAA</sequence>
<keyword evidence="15" id="KW-1185">Reference proteome</keyword>
<dbReference type="PIRSF" id="PIRSF006603">
    <property type="entry name" value="DinF"/>
    <property type="match status" value="1"/>
</dbReference>
<evidence type="ECO:0000256" key="7">
    <source>
        <dbReference type="ARBA" id="ARBA00022475"/>
    </source>
</evidence>
<dbReference type="PANTHER" id="PTHR43298">
    <property type="entry name" value="MULTIDRUG RESISTANCE PROTEIN NORM-RELATED"/>
    <property type="match status" value="1"/>
</dbReference>
<evidence type="ECO:0000256" key="8">
    <source>
        <dbReference type="ARBA" id="ARBA00022692"/>
    </source>
</evidence>
<keyword evidence="5" id="KW-0813">Transport</keyword>
<evidence type="ECO:0000256" key="10">
    <source>
        <dbReference type="ARBA" id="ARBA00023065"/>
    </source>
</evidence>
<feature type="transmembrane region" description="Helical" evidence="13">
    <location>
        <begin position="54"/>
        <end position="78"/>
    </location>
</feature>
<dbReference type="InterPro" id="IPR050222">
    <property type="entry name" value="MATE_MdtK"/>
</dbReference>
<evidence type="ECO:0000256" key="11">
    <source>
        <dbReference type="ARBA" id="ARBA00023136"/>
    </source>
</evidence>
<protein>
    <recommendedName>
        <fullName evidence="4">Probable multidrug resistance protein NorM</fullName>
    </recommendedName>
    <alternativeName>
        <fullName evidence="12">Multidrug-efflux transporter</fullName>
    </alternativeName>
</protein>
<feature type="transmembrane region" description="Helical" evidence="13">
    <location>
        <begin position="359"/>
        <end position="377"/>
    </location>
</feature>
<dbReference type="Proteomes" id="UP001589609">
    <property type="component" value="Unassembled WGS sequence"/>
</dbReference>
<keyword evidence="9 13" id="KW-1133">Transmembrane helix</keyword>
<evidence type="ECO:0000256" key="4">
    <source>
        <dbReference type="ARBA" id="ARBA00020268"/>
    </source>
</evidence>
<feature type="transmembrane region" description="Helical" evidence="13">
    <location>
        <begin position="90"/>
        <end position="117"/>
    </location>
</feature>
<feature type="transmembrane region" description="Helical" evidence="13">
    <location>
        <begin position="389"/>
        <end position="408"/>
    </location>
</feature>
<feature type="transmembrane region" description="Helical" evidence="13">
    <location>
        <begin position="241"/>
        <end position="266"/>
    </location>
</feature>
<evidence type="ECO:0000256" key="5">
    <source>
        <dbReference type="ARBA" id="ARBA00022448"/>
    </source>
</evidence>
<keyword evidence="8 13" id="KW-0812">Transmembrane</keyword>
<reference evidence="14 15" key="1">
    <citation type="submission" date="2024-09" db="EMBL/GenBank/DDBJ databases">
        <authorList>
            <person name="Sun Q."/>
            <person name="Mori K."/>
        </authorList>
    </citation>
    <scope>NUCLEOTIDE SEQUENCE [LARGE SCALE GENOMIC DNA]</scope>
    <source>
        <strain evidence="14 15">JCM 11201</strain>
    </source>
</reference>
<gene>
    <name evidence="14" type="ORF">ACFFMS_04600</name>
</gene>
<evidence type="ECO:0000256" key="1">
    <source>
        <dbReference type="ARBA" id="ARBA00003408"/>
    </source>
</evidence>
<dbReference type="PANTHER" id="PTHR43298:SF2">
    <property type="entry name" value="FMN_FAD EXPORTER YEEO-RELATED"/>
    <property type="match status" value="1"/>
</dbReference>
<comment type="subcellular location">
    <subcellularLocation>
        <location evidence="2">Cell membrane</location>
        <topology evidence="2">Multi-pass membrane protein</topology>
    </subcellularLocation>
</comment>
<feature type="transmembrane region" description="Helical" evidence="13">
    <location>
        <begin position="319"/>
        <end position="339"/>
    </location>
</feature>
<dbReference type="InterPro" id="IPR048279">
    <property type="entry name" value="MdtK-like"/>
</dbReference>
<dbReference type="NCBIfam" id="TIGR00797">
    <property type="entry name" value="matE"/>
    <property type="match status" value="1"/>
</dbReference>
<comment type="caution">
    <text evidence="14">The sequence shown here is derived from an EMBL/GenBank/DDBJ whole genome shotgun (WGS) entry which is preliminary data.</text>
</comment>
<evidence type="ECO:0000313" key="14">
    <source>
        <dbReference type="EMBL" id="MFB9757824.1"/>
    </source>
</evidence>
<evidence type="ECO:0000256" key="12">
    <source>
        <dbReference type="ARBA" id="ARBA00031636"/>
    </source>
</evidence>
<feature type="transmembrane region" description="Helical" evidence="13">
    <location>
        <begin position="129"/>
        <end position="150"/>
    </location>
</feature>
<evidence type="ECO:0000256" key="9">
    <source>
        <dbReference type="ARBA" id="ARBA00022989"/>
    </source>
</evidence>
<dbReference type="InterPro" id="IPR002528">
    <property type="entry name" value="MATE_fam"/>
</dbReference>
<comment type="function">
    <text evidence="1">Multidrug efflux pump.</text>
</comment>
<evidence type="ECO:0000256" key="3">
    <source>
        <dbReference type="ARBA" id="ARBA00010199"/>
    </source>
</evidence>
<dbReference type="Pfam" id="PF01554">
    <property type="entry name" value="MatE"/>
    <property type="match status" value="2"/>
</dbReference>
<keyword evidence="11 13" id="KW-0472">Membrane</keyword>
<keyword evidence="7" id="KW-1003">Cell membrane</keyword>
<feature type="transmembrane region" description="Helical" evidence="13">
    <location>
        <begin position="202"/>
        <end position="221"/>
    </location>
</feature>
<evidence type="ECO:0000313" key="15">
    <source>
        <dbReference type="Proteomes" id="UP001589609"/>
    </source>
</evidence>